<dbReference type="InterPro" id="IPR013762">
    <property type="entry name" value="Integrase-like_cat_sf"/>
</dbReference>
<name>A0A381WXG1_9ZZZZ</name>
<dbReference type="InterPro" id="IPR011010">
    <property type="entry name" value="DNA_brk_join_enz"/>
</dbReference>
<proteinExistence type="predicted"/>
<evidence type="ECO:0008006" key="3">
    <source>
        <dbReference type="Google" id="ProtNLM"/>
    </source>
</evidence>
<gene>
    <name evidence="2" type="ORF">METZ01_LOCUS110073</name>
</gene>
<organism evidence="2">
    <name type="scientific">marine metagenome</name>
    <dbReference type="NCBI Taxonomy" id="408172"/>
    <lineage>
        <taxon>unclassified sequences</taxon>
        <taxon>metagenomes</taxon>
        <taxon>ecological metagenomes</taxon>
    </lineage>
</organism>
<reference evidence="2" key="1">
    <citation type="submission" date="2018-05" db="EMBL/GenBank/DDBJ databases">
        <authorList>
            <person name="Lanie J.A."/>
            <person name="Ng W.-L."/>
            <person name="Kazmierczak K.M."/>
            <person name="Andrzejewski T.M."/>
            <person name="Davidsen T.M."/>
            <person name="Wayne K.J."/>
            <person name="Tettelin H."/>
            <person name="Glass J.I."/>
            <person name="Rusch D."/>
            <person name="Podicherti R."/>
            <person name="Tsui H.-C.T."/>
            <person name="Winkler M.E."/>
        </authorList>
    </citation>
    <scope>NUCLEOTIDE SEQUENCE</scope>
</reference>
<dbReference type="GO" id="GO:0006310">
    <property type="term" value="P:DNA recombination"/>
    <property type="evidence" value="ECO:0007669"/>
    <property type="project" value="UniProtKB-KW"/>
</dbReference>
<evidence type="ECO:0000313" key="2">
    <source>
        <dbReference type="EMBL" id="SVA57219.1"/>
    </source>
</evidence>
<dbReference type="AlphaFoldDB" id="A0A381WXG1"/>
<sequence>MSGVEALTIRDLLGHSSVTMTDRYMHSDQADIHDAVHKLEKFRSHSGHIDH</sequence>
<keyword evidence="1" id="KW-0233">DNA recombination</keyword>
<dbReference type="SUPFAM" id="SSF56349">
    <property type="entry name" value="DNA breaking-rejoining enzymes"/>
    <property type="match status" value="1"/>
</dbReference>
<dbReference type="Gene3D" id="1.10.443.10">
    <property type="entry name" value="Intergrase catalytic core"/>
    <property type="match status" value="1"/>
</dbReference>
<dbReference type="EMBL" id="UINC01013204">
    <property type="protein sequence ID" value="SVA57219.1"/>
    <property type="molecule type" value="Genomic_DNA"/>
</dbReference>
<protein>
    <recommendedName>
        <fullName evidence="3">Tyr recombinase domain-containing protein</fullName>
    </recommendedName>
</protein>
<evidence type="ECO:0000256" key="1">
    <source>
        <dbReference type="ARBA" id="ARBA00023172"/>
    </source>
</evidence>
<dbReference type="GO" id="GO:0015074">
    <property type="term" value="P:DNA integration"/>
    <property type="evidence" value="ECO:0007669"/>
    <property type="project" value="InterPro"/>
</dbReference>
<dbReference type="GO" id="GO:0003677">
    <property type="term" value="F:DNA binding"/>
    <property type="evidence" value="ECO:0007669"/>
    <property type="project" value="InterPro"/>
</dbReference>
<accession>A0A381WXG1</accession>